<feature type="transmembrane region" description="Helical" evidence="6">
    <location>
        <begin position="317"/>
        <end position="336"/>
    </location>
</feature>
<feature type="transmembrane region" description="Helical" evidence="6">
    <location>
        <begin position="251"/>
        <end position="273"/>
    </location>
</feature>
<feature type="transmembrane region" description="Helical" evidence="6">
    <location>
        <begin position="48"/>
        <end position="72"/>
    </location>
</feature>
<accession>A0A0A1T0Q1</accession>
<name>A0A0A1T0Q1_9HYPO</name>
<evidence type="ECO:0000256" key="2">
    <source>
        <dbReference type="ARBA" id="ARBA00022692"/>
    </source>
</evidence>
<feature type="transmembrane region" description="Helical" evidence="6">
    <location>
        <begin position="113"/>
        <end position="130"/>
    </location>
</feature>
<dbReference type="PROSITE" id="PS50850">
    <property type="entry name" value="MFS"/>
    <property type="match status" value="1"/>
</dbReference>
<evidence type="ECO:0000313" key="9">
    <source>
        <dbReference type="Proteomes" id="UP000039046"/>
    </source>
</evidence>
<dbReference type="Gene3D" id="1.20.1250.20">
    <property type="entry name" value="MFS general substrate transporter like domains"/>
    <property type="match status" value="2"/>
</dbReference>
<dbReference type="Proteomes" id="UP000039046">
    <property type="component" value="Unassembled WGS sequence"/>
</dbReference>
<dbReference type="InterPro" id="IPR011701">
    <property type="entry name" value="MFS"/>
</dbReference>
<dbReference type="HOGENOM" id="CLU_021993_0_0_1"/>
<evidence type="ECO:0000256" key="4">
    <source>
        <dbReference type="ARBA" id="ARBA00023136"/>
    </source>
</evidence>
<evidence type="ECO:0000256" key="1">
    <source>
        <dbReference type="ARBA" id="ARBA00004141"/>
    </source>
</evidence>
<dbReference type="Pfam" id="PF07690">
    <property type="entry name" value="MFS_1"/>
    <property type="match status" value="1"/>
</dbReference>
<protein>
    <recommendedName>
        <fullName evidence="7">Major facilitator superfamily (MFS) profile domain-containing protein</fullName>
    </recommendedName>
</protein>
<dbReference type="AlphaFoldDB" id="A0A0A1T0Q1"/>
<dbReference type="GO" id="GO:0016020">
    <property type="term" value="C:membrane"/>
    <property type="evidence" value="ECO:0007669"/>
    <property type="project" value="UniProtKB-SubCell"/>
</dbReference>
<evidence type="ECO:0000313" key="8">
    <source>
        <dbReference type="EMBL" id="CEJ86929.1"/>
    </source>
</evidence>
<feature type="domain" description="Major facilitator superfamily (MFS) profile" evidence="7">
    <location>
        <begin position="47"/>
        <end position="429"/>
    </location>
</feature>
<feature type="transmembrane region" description="Helical" evidence="6">
    <location>
        <begin position="377"/>
        <end position="400"/>
    </location>
</feature>
<feature type="transmembrane region" description="Helical" evidence="6">
    <location>
        <begin position="167"/>
        <end position="187"/>
    </location>
</feature>
<feature type="transmembrane region" description="Helical" evidence="6">
    <location>
        <begin position="342"/>
        <end position="365"/>
    </location>
</feature>
<reference evidence="8 9" key="1">
    <citation type="journal article" date="2015" name="Genome Announc.">
        <title>Draft Genome Sequence and Gene Annotation of the Entomopathogenic Fungus Verticillium hemipterigenum.</title>
        <authorList>
            <person name="Horn F."/>
            <person name="Habel A."/>
            <person name="Scharf D.H."/>
            <person name="Dworschak J."/>
            <person name="Brakhage A.A."/>
            <person name="Guthke R."/>
            <person name="Hertweck C."/>
            <person name="Linde J."/>
        </authorList>
    </citation>
    <scope>NUCLEOTIDE SEQUENCE [LARGE SCALE GENOMIC DNA]</scope>
</reference>
<dbReference type="FunFam" id="1.20.1250.20:FF:000286">
    <property type="entry name" value="MFS efflux transporter"/>
    <property type="match status" value="1"/>
</dbReference>
<dbReference type="InterPro" id="IPR051788">
    <property type="entry name" value="MFS_Transporter"/>
</dbReference>
<dbReference type="EMBL" id="CDHN01000002">
    <property type="protein sequence ID" value="CEJ86929.1"/>
    <property type="molecule type" value="Genomic_DNA"/>
</dbReference>
<comment type="subcellular location">
    <subcellularLocation>
        <location evidence="1">Membrane</location>
        <topology evidence="1">Multi-pass membrane protein</topology>
    </subcellularLocation>
</comment>
<feature type="transmembrane region" description="Helical" evidence="6">
    <location>
        <begin position="199"/>
        <end position="220"/>
    </location>
</feature>
<feature type="transmembrane region" description="Helical" evidence="6">
    <location>
        <begin position="78"/>
        <end position="101"/>
    </location>
</feature>
<keyword evidence="2 6" id="KW-0812">Transmembrane</keyword>
<dbReference type="OrthoDB" id="413079at2759"/>
<feature type="transmembrane region" description="Helical" evidence="6">
    <location>
        <begin position="136"/>
        <end position="155"/>
    </location>
</feature>
<dbReference type="FunFam" id="1.20.1250.20:FF:000308">
    <property type="entry name" value="MFS efflux transporter"/>
    <property type="match status" value="1"/>
</dbReference>
<evidence type="ECO:0000256" key="5">
    <source>
        <dbReference type="SAM" id="MobiDB-lite"/>
    </source>
</evidence>
<dbReference type="InterPro" id="IPR020846">
    <property type="entry name" value="MFS_dom"/>
</dbReference>
<dbReference type="InterPro" id="IPR036259">
    <property type="entry name" value="MFS_trans_sf"/>
</dbReference>
<sequence length="433" mass="46611">MSMTLELQPIPSHTHRNEVSDPFEPAADVQVARAKQKWNEPSINKYRLAATSIAFALVGASDGVYGALVPYIRPDYDLSTTVTSLIFVTPFVGYTIATAIVNTVHMRLGQRGIAVIGPLCHLIPFLVMAIHPPYIVMLIMYVIVGLGNGLVDAAWNSWTADMASANVFVGMLGAFYGIGATLSPLIATQLISTDRSWYTFYWTLVGGAALELVTSTAAFWTATAEEYREHNARVGGGDEKSRTWEAAKSPITWLMSAFLFIYMGVEVSVGGWIVDFMIHVRHGSEYESGLIPTGFWAGVTVGRIVLGFANEYLGERVAIAGYLGLSVVVQLIFWFVPKFVVSAVAVSFLGFFTGPLFPGAIVVAAKLLPKHLHTPGIGIISAFAGSGAAILPFVGGAILGTTGVQSLQPFVLSLLASLIAIWILLPKRKHNES</sequence>
<dbReference type="GO" id="GO:0022857">
    <property type="term" value="F:transmembrane transporter activity"/>
    <property type="evidence" value="ECO:0007669"/>
    <property type="project" value="InterPro"/>
</dbReference>
<keyword evidence="4 6" id="KW-0472">Membrane</keyword>
<dbReference type="PANTHER" id="PTHR23514:SF14">
    <property type="entry name" value="MAJOR FACILITATOR SUPERFAMILY (MFS) PROFILE DOMAIN-CONTAINING PROTEIN"/>
    <property type="match status" value="1"/>
</dbReference>
<evidence type="ECO:0000256" key="3">
    <source>
        <dbReference type="ARBA" id="ARBA00022989"/>
    </source>
</evidence>
<feature type="transmembrane region" description="Helical" evidence="6">
    <location>
        <begin position="406"/>
        <end position="425"/>
    </location>
</feature>
<dbReference type="SUPFAM" id="SSF103473">
    <property type="entry name" value="MFS general substrate transporter"/>
    <property type="match status" value="1"/>
</dbReference>
<evidence type="ECO:0000259" key="7">
    <source>
        <dbReference type="PROSITE" id="PS50850"/>
    </source>
</evidence>
<proteinExistence type="predicted"/>
<keyword evidence="9" id="KW-1185">Reference proteome</keyword>
<feature type="transmembrane region" description="Helical" evidence="6">
    <location>
        <begin position="293"/>
        <end position="310"/>
    </location>
</feature>
<feature type="region of interest" description="Disordered" evidence="5">
    <location>
        <begin position="1"/>
        <end position="21"/>
    </location>
</feature>
<gene>
    <name evidence="8" type="ORF">VHEMI04250</name>
</gene>
<organism evidence="8 9">
    <name type="scientific">[Torrubiella] hemipterigena</name>
    <dbReference type="NCBI Taxonomy" id="1531966"/>
    <lineage>
        <taxon>Eukaryota</taxon>
        <taxon>Fungi</taxon>
        <taxon>Dikarya</taxon>
        <taxon>Ascomycota</taxon>
        <taxon>Pezizomycotina</taxon>
        <taxon>Sordariomycetes</taxon>
        <taxon>Hypocreomycetidae</taxon>
        <taxon>Hypocreales</taxon>
        <taxon>Clavicipitaceae</taxon>
        <taxon>Clavicipitaceae incertae sedis</taxon>
        <taxon>'Torrubiella' clade</taxon>
    </lineage>
</organism>
<keyword evidence="3 6" id="KW-1133">Transmembrane helix</keyword>
<dbReference type="PANTHER" id="PTHR23514">
    <property type="entry name" value="BYPASS OF STOP CODON PROTEIN 6"/>
    <property type="match status" value="1"/>
</dbReference>
<evidence type="ECO:0000256" key="6">
    <source>
        <dbReference type="SAM" id="Phobius"/>
    </source>
</evidence>